<keyword evidence="2 12" id="KW-0639">Primosome</keyword>
<dbReference type="PANTHER" id="PTHR30153">
    <property type="entry name" value="REPLICATIVE DNA HELICASE DNAB"/>
    <property type="match status" value="1"/>
</dbReference>
<evidence type="ECO:0000256" key="12">
    <source>
        <dbReference type="RuleBase" id="RU362085"/>
    </source>
</evidence>
<sequence length="468" mass="51805">MDTTNQPSAEELKNVPPHNREAEEAVLGSILIDQDAMIKIADLITADDFYAEKHRLIFDSISELYSKREPVDALSLAGKLSDRNLLEDIGGRAFLASLANSVPTASNILHYARIVQQKATLRRLIKAGHNIVNFGQEENDSVENLLDKSEQSLFGVSQKFMRQNFVPLHSVLTDAFDRLDEIHRNEGKLRGVPTGFAALDDMLGGFQKSDLIVLAARPSMGKTGLALDLARHVAVNEKVPTAIVSLEMSKDQLGDRMLCAEAGVDLWKMRTGKLQNDEDFSSIGRAMGALAEAPLFIDDSANMNIMEIRTKARRLQMEHGIGFLIVDYLQLMEGHAGGASADNRVQQIAEISRGLKSIARELNIPILALSQLSRAVEQLSPPIPKLSHLRESGAIEQDADVVMFIYREEYYKRDSERKNIADILIAKHRNGPTGQVELFFDGEKASFKNLERRFGPGSTPPPPPPEAF</sequence>
<evidence type="ECO:0000313" key="14">
    <source>
        <dbReference type="EMBL" id="PIW36887.1"/>
    </source>
</evidence>
<dbReference type="InterPro" id="IPR036185">
    <property type="entry name" value="DNA_heli_DnaB-like_N_sf"/>
</dbReference>
<keyword evidence="3 12" id="KW-0235">DNA replication</keyword>
<evidence type="ECO:0000256" key="4">
    <source>
        <dbReference type="ARBA" id="ARBA00022741"/>
    </source>
</evidence>
<dbReference type="Pfam" id="PF03796">
    <property type="entry name" value="DnaB_C"/>
    <property type="match status" value="1"/>
</dbReference>
<keyword evidence="5 12" id="KW-0378">Hydrolase</keyword>
<comment type="catalytic activity">
    <reaction evidence="10 12">
        <text>ATP + H2O = ADP + phosphate + H(+)</text>
        <dbReference type="Rhea" id="RHEA:13065"/>
        <dbReference type="ChEBI" id="CHEBI:15377"/>
        <dbReference type="ChEBI" id="CHEBI:15378"/>
        <dbReference type="ChEBI" id="CHEBI:30616"/>
        <dbReference type="ChEBI" id="CHEBI:43474"/>
        <dbReference type="ChEBI" id="CHEBI:456216"/>
        <dbReference type="EC" id="5.6.2.3"/>
    </reaction>
</comment>
<evidence type="ECO:0000256" key="7">
    <source>
        <dbReference type="ARBA" id="ARBA00022840"/>
    </source>
</evidence>
<name>A0A2M7H3T2_9BACT</name>
<keyword evidence="6 12" id="KW-0347">Helicase</keyword>
<dbReference type="FunFam" id="3.40.50.300:FF:000351">
    <property type="entry name" value="Replicative DNA helicase"/>
    <property type="match status" value="1"/>
</dbReference>
<gene>
    <name evidence="14" type="primary">dnaB</name>
    <name evidence="14" type="ORF">COW24_02925</name>
</gene>
<comment type="caution">
    <text evidence="14">The sequence shown here is derived from an EMBL/GenBank/DDBJ whole genome shotgun (WGS) entry which is preliminary data.</text>
</comment>
<dbReference type="GO" id="GO:0003677">
    <property type="term" value="F:DNA binding"/>
    <property type="evidence" value="ECO:0007669"/>
    <property type="project" value="UniProtKB-UniRule"/>
</dbReference>
<protein>
    <recommendedName>
        <fullName evidence="11 12">Replicative DNA helicase</fullName>
        <ecNumber evidence="11 12">5.6.2.3</ecNumber>
    </recommendedName>
</protein>
<evidence type="ECO:0000256" key="10">
    <source>
        <dbReference type="ARBA" id="ARBA00048954"/>
    </source>
</evidence>
<dbReference type="GO" id="GO:0005524">
    <property type="term" value="F:ATP binding"/>
    <property type="evidence" value="ECO:0007669"/>
    <property type="project" value="UniProtKB-UniRule"/>
</dbReference>
<dbReference type="InterPro" id="IPR007693">
    <property type="entry name" value="DNA_helicase_DnaB-like_N"/>
</dbReference>
<dbReference type="Gene3D" id="3.40.50.300">
    <property type="entry name" value="P-loop containing nucleotide triphosphate hydrolases"/>
    <property type="match status" value="1"/>
</dbReference>
<evidence type="ECO:0000256" key="5">
    <source>
        <dbReference type="ARBA" id="ARBA00022801"/>
    </source>
</evidence>
<reference evidence="14 15" key="1">
    <citation type="submission" date="2017-09" db="EMBL/GenBank/DDBJ databases">
        <title>Depth-based differentiation of microbial function through sediment-hosted aquifers and enrichment of novel symbionts in the deep terrestrial subsurface.</title>
        <authorList>
            <person name="Probst A.J."/>
            <person name="Ladd B."/>
            <person name="Jarett J.K."/>
            <person name="Geller-Mcgrath D.E."/>
            <person name="Sieber C.M."/>
            <person name="Emerson J.B."/>
            <person name="Anantharaman K."/>
            <person name="Thomas B.C."/>
            <person name="Malmstrom R."/>
            <person name="Stieglmeier M."/>
            <person name="Klingl A."/>
            <person name="Woyke T."/>
            <person name="Ryan C.M."/>
            <person name="Banfield J.F."/>
        </authorList>
    </citation>
    <scope>NUCLEOTIDE SEQUENCE [LARGE SCALE GENOMIC DNA]</scope>
    <source>
        <strain evidence="14">CG15_BIG_FIL_POST_REV_8_21_14_020_45_12</strain>
    </source>
</reference>
<comment type="function">
    <text evidence="12">The main replicative DNA helicase, it participates in initiation and elongation during chromosome replication. Travels ahead of the DNA replisome, separating dsDNA into templates for DNA synthesis. A processive ATP-dependent 5'-3' DNA helicase it has DNA-dependent ATPase activity.</text>
</comment>
<evidence type="ECO:0000256" key="2">
    <source>
        <dbReference type="ARBA" id="ARBA00022515"/>
    </source>
</evidence>
<dbReference type="NCBIfam" id="NF004384">
    <property type="entry name" value="PRK05748.1"/>
    <property type="match status" value="1"/>
</dbReference>
<dbReference type="Proteomes" id="UP000230292">
    <property type="component" value="Unassembled WGS sequence"/>
</dbReference>
<dbReference type="InterPro" id="IPR007692">
    <property type="entry name" value="DNA_helicase_DnaB"/>
</dbReference>
<proteinExistence type="inferred from homology"/>
<dbReference type="InterPro" id="IPR007694">
    <property type="entry name" value="DNA_helicase_DnaB-like_C"/>
</dbReference>
<dbReference type="CDD" id="cd00984">
    <property type="entry name" value="DnaB_C"/>
    <property type="match status" value="1"/>
</dbReference>
<dbReference type="FunFam" id="1.10.860.10:FF:000001">
    <property type="entry name" value="Replicative DNA helicase"/>
    <property type="match status" value="1"/>
</dbReference>
<dbReference type="GO" id="GO:0016887">
    <property type="term" value="F:ATP hydrolysis activity"/>
    <property type="evidence" value="ECO:0007669"/>
    <property type="project" value="RHEA"/>
</dbReference>
<dbReference type="PROSITE" id="PS51199">
    <property type="entry name" value="SF4_HELICASE"/>
    <property type="match status" value="1"/>
</dbReference>
<feature type="domain" description="SF4 helicase" evidence="13">
    <location>
        <begin position="185"/>
        <end position="454"/>
    </location>
</feature>
<evidence type="ECO:0000256" key="9">
    <source>
        <dbReference type="ARBA" id="ARBA00023235"/>
    </source>
</evidence>
<dbReference type="InterPro" id="IPR016136">
    <property type="entry name" value="DNA_helicase_N/primase_C"/>
</dbReference>
<dbReference type="EMBL" id="PFGC01000037">
    <property type="protein sequence ID" value="PIW36887.1"/>
    <property type="molecule type" value="Genomic_DNA"/>
</dbReference>
<keyword evidence="7 12" id="KW-0067">ATP-binding</keyword>
<evidence type="ECO:0000256" key="8">
    <source>
        <dbReference type="ARBA" id="ARBA00023125"/>
    </source>
</evidence>
<evidence type="ECO:0000313" key="15">
    <source>
        <dbReference type="Proteomes" id="UP000230292"/>
    </source>
</evidence>
<dbReference type="SUPFAM" id="SSF48024">
    <property type="entry name" value="N-terminal domain of DnaB helicase"/>
    <property type="match status" value="1"/>
</dbReference>
<dbReference type="NCBIfam" id="TIGR00665">
    <property type="entry name" value="DnaB"/>
    <property type="match status" value="1"/>
</dbReference>
<accession>A0A2M7H3T2</accession>
<dbReference type="Pfam" id="PF00772">
    <property type="entry name" value="DnaB"/>
    <property type="match status" value="1"/>
</dbReference>
<keyword evidence="4 12" id="KW-0547">Nucleotide-binding</keyword>
<evidence type="ECO:0000259" key="13">
    <source>
        <dbReference type="PROSITE" id="PS51199"/>
    </source>
</evidence>
<dbReference type="SUPFAM" id="SSF52540">
    <property type="entry name" value="P-loop containing nucleoside triphosphate hydrolases"/>
    <property type="match status" value="1"/>
</dbReference>
<organism evidence="14 15">
    <name type="scientific">Candidatus Kerfeldbacteria bacterium CG15_BIG_FIL_POST_REV_8_21_14_020_45_12</name>
    <dbReference type="NCBI Taxonomy" id="2014247"/>
    <lineage>
        <taxon>Bacteria</taxon>
        <taxon>Candidatus Kerfeldiibacteriota</taxon>
    </lineage>
</organism>
<dbReference type="AlphaFoldDB" id="A0A2M7H3T2"/>
<dbReference type="PANTHER" id="PTHR30153:SF2">
    <property type="entry name" value="REPLICATIVE DNA HELICASE"/>
    <property type="match status" value="1"/>
</dbReference>
<keyword evidence="8 12" id="KW-0238">DNA-binding</keyword>
<comment type="similarity">
    <text evidence="1 12">Belongs to the helicase family. DnaB subfamily.</text>
</comment>
<dbReference type="GO" id="GO:1990077">
    <property type="term" value="C:primosome complex"/>
    <property type="evidence" value="ECO:0007669"/>
    <property type="project" value="UniProtKB-UniRule"/>
</dbReference>
<dbReference type="GO" id="GO:0006269">
    <property type="term" value="P:DNA replication, synthesis of primer"/>
    <property type="evidence" value="ECO:0007669"/>
    <property type="project" value="UniProtKB-UniRule"/>
</dbReference>
<dbReference type="GO" id="GO:0043139">
    <property type="term" value="F:5'-3' DNA helicase activity"/>
    <property type="evidence" value="ECO:0007669"/>
    <property type="project" value="UniProtKB-EC"/>
</dbReference>
<evidence type="ECO:0000256" key="3">
    <source>
        <dbReference type="ARBA" id="ARBA00022705"/>
    </source>
</evidence>
<dbReference type="InterPro" id="IPR027417">
    <property type="entry name" value="P-loop_NTPase"/>
</dbReference>
<evidence type="ECO:0000256" key="6">
    <source>
        <dbReference type="ARBA" id="ARBA00022806"/>
    </source>
</evidence>
<evidence type="ECO:0000256" key="1">
    <source>
        <dbReference type="ARBA" id="ARBA00008428"/>
    </source>
</evidence>
<dbReference type="GO" id="GO:0005829">
    <property type="term" value="C:cytosol"/>
    <property type="evidence" value="ECO:0007669"/>
    <property type="project" value="TreeGrafter"/>
</dbReference>
<dbReference type="Gene3D" id="1.10.860.10">
    <property type="entry name" value="DNAb Helicase, Chain A"/>
    <property type="match status" value="1"/>
</dbReference>
<dbReference type="EC" id="5.6.2.3" evidence="11 12"/>
<keyword evidence="9" id="KW-0413">Isomerase</keyword>
<evidence type="ECO:0000256" key="11">
    <source>
        <dbReference type="NCBIfam" id="TIGR00665"/>
    </source>
</evidence>